<sequence length="463" mass="49680">MSKVSHYNSTNPATGLLVKSFQSTSDEEVFSALAKAHDAYIKIWRETPVAKRCEIVGRAAALMRERKQELSEIAVMEMGKTIGAMEVEVDISADILEYYAKNGEEFLKTVPCPGVPGAEVISEPIGVILAIEPWNFPYYQIARVAGPQIVAGNTMLVKPASTVPQCALAFEKLMIDAGAPVGVYTNLLCSVSQINALIDNFLVRGVTLTGSERAGAAVAERAGRNMKKVVLELGGSDPLIVLEDANLEEAIQVAAAGRMICMGQACASIKRYIIIGKERGAEFREGIVKIFSSMQPGDPMDRSTTLGPLFAESGVRDILAQVEQARAAGATVVHGGRRVDRPGCYMEPTLITNISPENPLYQQETFGPVASLYVVDTEEEAIEIANATTFGLGSSVYSSNIEHAKEVAAKMEAGMVFINSALNAGADVPFGGVKNSGFGRELGELGIGEFLNKKLVRVHQKYL</sequence>
<dbReference type="InterPro" id="IPR016163">
    <property type="entry name" value="Ald_DH_C"/>
</dbReference>
<name>A0A1T3C9C4_9HYPO</name>
<proteinExistence type="inferred from homology"/>
<evidence type="ECO:0000313" key="4">
    <source>
        <dbReference type="EMBL" id="OPB37713.1"/>
    </source>
</evidence>
<dbReference type="Gene3D" id="3.40.605.10">
    <property type="entry name" value="Aldehyde Dehydrogenase, Chain A, domain 1"/>
    <property type="match status" value="1"/>
</dbReference>
<organism evidence="4 5">
    <name type="scientific">Trichoderma guizhouense</name>
    <dbReference type="NCBI Taxonomy" id="1491466"/>
    <lineage>
        <taxon>Eukaryota</taxon>
        <taxon>Fungi</taxon>
        <taxon>Dikarya</taxon>
        <taxon>Ascomycota</taxon>
        <taxon>Pezizomycotina</taxon>
        <taxon>Sordariomycetes</taxon>
        <taxon>Hypocreomycetidae</taxon>
        <taxon>Hypocreales</taxon>
        <taxon>Hypocreaceae</taxon>
        <taxon>Trichoderma</taxon>
    </lineage>
</organism>
<comment type="similarity">
    <text evidence="1">Belongs to the aldehyde dehydrogenase family.</text>
</comment>
<keyword evidence="2" id="KW-0521">NADP</keyword>
<dbReference type="Gene3D" id="3.40.309.10">
    <property type="entry name" value="Aldehyde Dehydrogenase, Chain A, domain 2"/>
    <property type="match status" value="1"/>
</dbReference>
<dbReference type="GO" id="GO:0004030">
    <property type="term" value="F:aldehyde dehydrogenase [NAD(P)+] activity"/>
    <property type="evidence" value="ECO:0007669"/>
    <property type="project" value="InterPro"/>
</dbReference>
<dbReference type="GO" id="GO:0004777">
    <property type="term" value="F:succinate-semialdehyde dehydrogenase (NAD+) activity"/>
    <property type="evidence" value="ECO:0007669"/>
    <property type="project" value="TreeGrafter"/>
</dbReference>
<dbReference type="CDD" id="cd07100">
    <property type="entry name" value="ALDH_SSADH1_GabD1"/>
    <property type="match status" value="1"/>
</dbReference>
<dbReference type="EMBL" id="LVVK01000022">
    <property type="protein sequence ID" value="OPB37713.1"/>
    <property type="molecule type" value="Genomic_DNA"/>
</dbReference>
<evidence type="ECO:0000313" key="5">
    <source>
        <dbReference type="Proteomes" id="UP000191004"/>
    </source>
</evidence>
<gene>
    <name evidence="4" type="ORF">A0O28_0046260</name>
</gene>
<dbReference type="Proteomes" id="UP000191004">
    <property type="component" value="Unassembled WGS sequence"/>
</dbReference>
<reference evidence="4 5" key="1">
    <citation type="submission" date="2016-04" db="EMBL/GenBank/DDBJ databases">
        <title>Multiple horizontal gene transfer events from other fungi enriched the ability of the initially mycotrophic fungus Trichoderma (Ascomycota) to feed on dead plant biomass.</title>
        <authorList>
            <person name="Atanasova L."/>
            <person name="Chenthamara K."/>
            <person name="Zhang J."/>
            <person name="Grujic M."/>
            <person name="Henrissat B."/>
            <person name="Kuo A."/>
            <person name="Aertz A."/>
            <person name="Salamov A."/>
            <person name="Lipzen A."/>
            <person name="Labutti K."/>
            <person name="Barry K."/>
            <person name="Miao Y."/>
            <person name="Rahimi M.J."/>
            <person name="Shen Q."/>
            <person name="Grigoriev I.V."/>
            <person name="Kubicek C.P."/>
            <person name="Druzhinina I.S."/>
        </authorList>
    </citation>
    <scope>NUCLEOTIDE SEQUENCE [LARGE SCALE GENOMIC DNA]</scope>
    <source>
        <strain evidence="4 5">NJAU 4742</strain>
    </source>
</reference>
<dbReference type="InterPro" id="IPR015590">
    <property type="entry name" value="Aldehyde_DH_dom"/>
</dbReference>
<dbReference type="InterPro" id="IPR047110">
    <property type="entry name" value="GABD/Sad-like"/>
</dbReference>
<protein>
    <recommendedName>
        <fullName evidence="3">Aldehyde dehydrogenase domain-containing protein</fullName>
    </recommendedName>
</protein>
<dbReference type="PANTHER" id="PTHR43217:SF2">
    <property type="entry name" value="SUCCINATE-SEMIALDEHYDE DEHYDROGENASE [NADP(+)]"/>
    <property type="match status" value="1"/>
</dbReference>
<accession>A0A1T3C9C4</accession>
<dbReference type="InterPro" id="IPR016161">
    <property type="entry name" value="Ald_DH/histidinol_DH"/>
</dbReference>
<keyword evidence="5" id="KW-1185">Reference proteome</keyword>
<dbReference type="AlphaFoldDB" id="A0A1T3C9C4"/>
<dbReference type="InterPro" id="IPR044148">
    <property type="entry name" value="ALDH_GabD1-like"/>
</dbReference>
<dbReference type="OrthoDB" id="310895at2759"/>
<evidence type="ECO:0000256" key="1">
    <source>
        <dbReference type="ARBA" id="ARBA00009986"/>
    </source>
</evidence>
<evidence type="ECO:0000259" key="3">
    <source>
        <dbReference type="Pfam" id="PF00171"/>
    </source>
</evidence>
<dbReference type="InterPro" id="IPR016162">
    <property type="entry name" value="Ald_DH_N"/>
</dbReference>
<dbReference type="PANTHER" id="PTHR43217">
    <property type="entry name" value="SUCCINATE SEMIALDEHYDE DEHYDROGENASE [NAD(P)+] SAD"/>
    <property type="match status" value="1"/>
</dbReference>
<evidence type="ECO:0000256" key="2">
    <source>
        <dbReference type="ARBA" id="ARBA00022857"/>
    </source>
</evidence>
<feature type="domain" description="Aldehyde dehydrogenase" evidence="3">
    <location>
        <begin position="5"/>
        <end position="456"/>
    </location>
</feature>
<dbReference type="SUPFAM" id="SSF53720">
    <property type="entry name" value="ALDH-like"/>
    <property type="match status" value="1"/>
</dbReference>
<comment type="caution">
    <text evidence="4">The sequence shown here is derived from an EMBL/GenBank/DDBJ whole genome shotgun (WGS) entry which is preliminary data.</text>
</comment>
<dbReference type="Pfam" id="PF00171">
    <property type="entry name" value="Aldedh"/>
    <property type="match status" value="1"/>
</dbReference>